<dbReference type="InterPro" id="IPR027417">
    <property type="entry name" value="P-loop_NTPase"/>
</dbReference>
<keyword evidence="1" id="KW-0547">Nucleotide-binding</keyword>
<protein>
    <submittedName>
        <fullName evidence="4">FtsK/SpoIIIE domain-containing protein</fullName>
    </submittedName>
</protein>
<organism evidence="4 5">
    <name type="scientific">Lentzea miocenica</name>
    <dbReference type="NCBI Taxonomy" id="3095431"/>
    <lineage>
        <taxon>Bacteria</taxon>
        <taxon>Bacillati</taxon>
        <taxon>Actinomycetota</taxon>
        <taxon>Actinomycetes</taxon>
        <taxon>Pseudonocardiales</taxon>
        <taxon>Pseudonocardiaceae</taxon>
        <taxon>Lentzea</taxon>
    </lineage>
</organism>
<accession>A0ABU4SVV6</accession>
<dbReference type="InterPro" id="IPR050206">
    <property type="entry name" value="FtsK/SpoIIIE/SftA"/>
</dbReference>
<dbReference type="Pfam" id="PF01580">
    <property type="entry name" value="FtsK_SpoIIIE"/>
    <property type="match status" value="1"/>
</dbReference>
<dbReference type="Gene3D" id="3.40.50.300">
    <property type="entry name" value="P-loop containing nucleotide triphosphate hydrolases"/>
    <property type="match status" value="2"/>
</dbReference>
<evidence type="ECO:0000259" key="3">
    <source>
        <dbReference type="Pfam" id="PF01580"/>
    </source>
</evidence>
<dbReference type="EMBL" id="JAXAVW010000004">
    <property type="protein sequence ID" value="MDX8030031.1"/>
    <property type="molecule type" value="Genomic_DNA"/>
</dbReference>
<keyword evidence="2" id="KW-0067">ATP-binding</keyword>
<evidence type="ECO:0000256" key="1">
    <source>
        <dbReference type="ARBA" id="ARBA00022741"/>
    </source>
</evidence>
<sequence>MTGQIYRIGRGTPPEPVNVSFDPADHRRCQNLLTWFERGGEPGATLLIDDWKLCAASHPGLADSVRWIAATARNAQVIIRAGALSDVPTGLRSLVRLNFLALHGLSTFTRALAWKGRWWKVPIGLDSNGEPVVVELTHFVDGKWRTGSHLSVTAPDAFRSLVLGLMTTQSPKMFQAIFIDAHDTDVFAGLDQAPHVQAHHRNAARNPGRLADVLLAESQRRLEVVGNTWTIFHHRGFDQVLPQLLVCVTGFEDIKAAEPSFASDLAIIAKDVGQSGMQLLLDCPHEAAELQIDDCTVPADLDEMAVSLPLLMHQDEPPPDFFTLHDMPNRFDQPHAWRPRPIAMQYRVAVGADVYGQPVEIDLKSSALQDGMGPHGEVVAPAERRAEALRALVLGQMLRHSPDELQVVLIALHGAAVFDGLADAPHVRAVDLLEDHEQRTRTLAANGYRSIWDYRAARSNGAELGPLPELLVCVDGLAEVPPEFLDVLRTLGQAGRTYGQHLLLSGPAPLGLDFLSYRLELTGQGWTRRISRSVENLVLPTDLDDVTRSLPGVMRAASS</sequence>
<evidence type="ECO:0000256" key="2">
    <source>
        <dbReference type="ARBA" id="ARBA00022840"/>
    </source>
</evidence>
<dbReference type="PANTHER" id="PTHR22683">
    <property type="entry name" value="SPORULATION PROTEIN RELATED"/>
    <property type="match status" value="1"/>
</dbReference>
<proteinExistence type="predicted"/>
<dbReference type="Proteomes" id="UP001285521">
    <property type="component" value="Unassembled WGS sequence"/>
</dbReference>
<comment type="caution">
    <text evidence="4">The sequence shown here is derived from an EMBL/GenBank/DDBJ whole genome shotgun (WGS) entry which is preliminary data.</text>
</comment>
<keyword evidence="5" id="KW-1185">Reference proteome</keyword>
<evidence type="ECO:0000313" key="4">
    <source>
        <dbReference type="EMBL" id="MDX8030031.1"/>
    </source>
</evidence>
<dbReference type="RefSeq" id="WP_319965020.1">
    <property type="nucleotide sequence ID" value="NZ_JAXAVW010000004.1"/>
</dbReference>
<evidence type="ECO:0000313" key="5">
    <source>
        <dbReference type="Proteomes" id="UP001285521"/>
    </source>
</evidence>
<reference evidence="4 5" key="2">
    <citation type="submission" date="2023-11" db="EMBL/GenBank/DDBJ databases">
        <authorList>
            <person name="Lara A.C."/>
            <person name="Chronakova A."/>
        </authorList>
    </citation>
    <scope>NUCLEOTIDE SEQUENCE [LARGE SCALE GENOMIC DNA]</scope>
    <source>
        <strain evidence="4 5">BCCO 10_0856</strain>
    </source>
</reference>
<dbReference type="InterPro" id="IPR002543">
    <property type="entry name" value="FtsK_dom"/>
</dbReference>
<gene>
    <name evidence="4" type="ORF">SK803_07400</name>
</gene>
<name>A0ABU4SVV6_9PSEU</name>
<reference evidence="4 5" key="1">
    <citation type="submission" date="2023-11" db="EMBL/GenBank/DDBJ databases">
        <title>Lentzea sokolovensis, sp. nov., Lentzea kristufkii, sp. nov., and Lentzea miocenensis, sp. nov., rare actinobacteria from Sokolov Coal Basin, Miocene lacustrine sediment, Czech Republic.</title>
        <authorList>
            <person name="Lara A."/>
            <person name="Kotroba L."/>
            <person name="Nouioui I."/>
            <person name="Neumann-Schaal M."/>
            <person name="Mast Y."/>
            <person name="Chronakova A."/>
        </authorList>
    </citation>
    <scope>NUCLEOTIDE SEQUENCE [LARGE SCALE GENOMIC DNA]</scope>
    <source>
        <strain evidence="4 5">BCCO 10_0856</strain>
    </source>
</reference>
<dbReference type="PANTHER" id="PTHR22683:SF1">
    <property type="entry name" value="TYPE VII SECRETION SYSTEM PROTEIN ESSC"/>
    <property type="match status" value="1"/>
</dbReference>
<feature type="domain" description="FtsK" evidence="3">
    <location>
        <begin position="344"/>
        <end position="444"/>
    </location>
</feature>